<feature type="compositionally biased region" description="Low complexity" evidence="1">
    <location>
        <begin position="307"/>
        <end position="323"/>
    </location>
</feature>
<evidence type="ECO:0000256" key="1">
    <source>
        <dbReference type="SAM" id="MobiDB-lite"/>
    </source>
</evidence>
<organism evidence="2 3">
    <name type="scientific">Calocera viscosa (strain TUFC12733)</name>
    <dbReference type="NCBI Taxonomy" id="1330018"/>
    <lineage>
        <taxon>Eukaryota</taxon>
        <taxon>Fungi</taxon>
        <taxon>Dikarya</taxon>
        <taxon>Basidiomycota</taxon>
        <taxon>Agaricomycotina</taxon>
        <taxon>Dacrymycetes</taxon>
        <taxon>Dacrymycetales</taxon>
        <taxon>Dacrymycetaceae</taxon>
        <taxon>Calocera</taxon>
    </lineage>
</organism>
<feature type="region of interest" description="Disordered" evidence="1">
    <location>
        <begin position="1"/>
        <end position="61"/>
    </location>
</feature>
<evidence type="ECO:0000313" key="3">
    <source>
        <dbReference type="Proteomes" id="UP000076738"/>
    </source>
</evidence>
<feature type="compositionally biased region" description="Low complexity" evidence="1">
    <location>
        <begin position="30"/>
        <end position="43"/>
    </location>
</feature>
<dbReference type="AlphaFoldDB" id="A0A167R998"/>
<name>A0A167R998_CALVF</name>
<dbReference type="Proteomes" id="UP000076738">
    <property type="component" value="Unassembled WGS sequence"/>
</dbReference>
<dbReference type="STRING" id="1330018.A0A167R998"/>
<proteinExistence type="predicted"/>
<reference evidence="2 3" key="1">
    <citation type="journal article" date="2016" name="Mol. Biol. Evol.">
        <title>Comparative Genomics of Early-Diverging Mushroom-Forming Fungi Provides Insights into the Origins of Lignocellulose Decay Capabilities.</title>
        <authorList>
            <person name="Nagy L.G."/>
            <person name="Riley R."/>
            <person name="Tritt A."/>
            <person name="Adam C."/>
            <person name="Daum C."/>
            <person name="Floudas D."/>
            <person name="Sun H."/>
            <person name="Yadav J.S."/>
            <person name="Pangilinan J."/>
            <person name="Larsson K.H."/>
            <person name="Matsuura K."/>
            <person name="Barry K."/>
            <person name="Labutti K."/>
            <person name="Kuo R."/>
            <person name="Ohm R.A."/>
            <person name="Bhattacharya S.S."/>
            <person name="Shirouzu T."/>
            <person name="Yoshinaga Y."/>
            <person name="Martin F.M."/>
            <person name="Grigoriev I.V."/>
            <person name="Hibbett D.S."/>
        </authorList>
    </citation>
    <scope>NUCLEOTIDE SEQUENCE [LARGE SCALE GENOMIC DNA]</scope>
    <source>
        <strain evidence="2 3">TUFC12733</strain>
    </source>
</reference>
<feature type="region of interest" description="Disordered" evidence="1">
    <location>
        <begin position="307"/>
        <end position="334"/>
    </location>
</feature>
<protein>
    <submittedName>
        <fullName evidence="2">Uncharacterized protein</fullName>
    </submittedName>
</protein>
<feature type="compositionally biased region" description="Polar residues" evidence="1">
    <location>
        <begin position="10"/>
        <end position="22"/>
    </location>
</feature>
<evidence type="ECO:0000313" key="2">
    <source>
        <dbReference type="EMBL" id="KZP00688.1"/>
    </source>
</evidence>
<dbReference type="OrthoDB" id="2959034at2759"/>
<dbReference type="EMBL" id="KV417268">
    <property type="protein sequence ID" value="KZP00688.1"/>
    <property type="molecule type" value="Genomic_DNA"/>
</dbReference>
<accession>A0A167R998</accession>
<sequence length="438" mass="47944">MVITSKENDTPPSYDSLASSPRPTADQKRPIPAWPSASAAAGPSRPPFPTPNPRQEGNGVAWAPWSPEYWKRRQEELEISRTVRALLRDVVHNLSDPASLDVLHSSYLACASHGISFPTLSQEPIESHPALYWALLTLSPLAKSLPGGSLSSSPPEEGWPAIDLLSSFPLSDTTQREAIAACALGDDNALFQYLRQTDGFTPQGLAESITSRLPAGEGRAVDTVRVEHVADGKAGHFRIRFQVRDWLRRIRMHQKVSVRWIARGRAWQMTFGISHGEHYSSGTWYCSISLVRYTGSNNAALTASVTLSPSTSAPSSSDLLTPSGSGPGFETPETETVTLKLQQSSLDANSEQPCYVKLSDTRGAASLEYEDSLYIGPDGPRSSNMSAAIGCSFKRPHAASHVVQAYDEGRAHHRKKLARQTIRLIMCFQDRRNLDPEK</sequence>
<keyword evidence="3" id="KW-1185">Reference proteome</keyword>
<gene>
    <name evidence="2" type="ORF">CALVIDRAFT_552427</name>
</gene>